<dbReference type="PANTHER" id="PTHR37314:SF4">
    <property type="entry name" value="UPF0700 TRANSMEMBRANE PROTEIN YOAK"/>
    <property type="match status" value="1"/>
</dbReference>
<keyword evidence="2" id="KW-0472">Membrane</keyword>
<protein>
    <recommendedName>
        <fullName evidence="5">DUF1275 family protein</fullName>
    </recommendedName>
</protein>
<evidence type="ECO:0008006" key="5">
    <source>
        <dbReference type="Google" id="ProtNLM"/>
    </source>
</evidence>
<feature type="compositionally biased region" description="Low complexity" evidence="1">
    <location>
        <begin position="242"/>
        <end position="252"/>
    </location>
</feature>
<keyword evidence="3" id="KW-0614">Plasmid</keyword>
<evidence type="ECO:0000256" key="2">
    <source>
        <dbReference type="SAM" id="Phobius"/>
    </source>
</evidence>
<sequence>MAAHPVDGRHTDVTGQREMAATATVPVSSASRLAYCAVLAGIAGFINSVALLVWAFPVGNLTALTTQAGMHSTYPLMYQGRMIAAIVFGFFLGATAAGQVLAAGSAVVGPRHAVILMAEAGLLVAAAGVEHPIARAALAAAACGLQNAMTSNFPGMPVRTTHFTGTITDLGLLVGRSSRHGLDRWKAAVLTATGVLFVGGAAVGVLVGNRIGDHALIPPALACLTIAAALVLQDRRRSTRAAAVAAEAKPTDPAFPSPPSPTGSRGIARVG</sequence>
<accession>A0ABN5Z1X7</accession>
<keyword evidence="2" id="KW-0812">Transmembrane</keyword>
<dbReference type="EMBL" id="AP022578">
    <property type="protein sequence ID" value="BBX88100.1"/>
    <property type="molecule type" value="Genomic_DNA"/>
</dbReference>
<feature type="transmembrane region" description="Helical" evidence="2">
    <location>
        <begin position="33"/>
        <end position="56"/>
    </location>
</feature>
<feature type="transmembrane region" description="Helical" evidence="2">
    <location>
        <begin position="214"/>
        <end position="232"/>
    </location>
</feature>
<gene>
    <name evidence="3" type="ORF">MAUB_63010</name>
</gene>
<feature type="transmembrane region" description="Helical" evidence="2">
    <location>
        <begin position="82"/>
        <end position="108"/>
    </location>
</feature>
<dbReference type="InterPro" id="IPR010699">
    <property type="entry name" value="DUF1275"/>
</dbReference>
<name>A0ABN5Z1X7_9MYCO</name>
<dbReference type="Pfam" id="PF06912">
    <property type="entry name" value="DUF1275"/>
    <property type="match status" value="1"/>
</dbReference>
<dbReference type="Proteomes" id="UP000465609">
    <property type="component" value="Plasmid pJCM15296"/>
</dbReference>
<dbReference type="PANTHER" id="PTHR37314">
    <property type="entry name" value="SLR0142 PROTEIN"/>
    <property type="match status" value="1"/>
</dbReference>
<keyword evidence="2" id="KW-1133">Transmembrane helix</keyword>
<feature type="region of interest" description="Disordered" evidence="1">
    <location>
        <begin position="242"/>
        <end position="271"/>
    </location>
</feature>
<feature type="transmembrane region" description="Helical" evidence="2">
    <location>
        <begin position="187"/>
        <end position="208"/>
    </location>
</feature>
<organism evidence="3 4">
    <name type="scientific">Mycolicibacterium aubagnense</name>
    <dbReference type="NCBI Taxonomy" id="319707"/>
    <lineage>
        <taxon>Bacteria</taxon>
        <taxon>Bacillati</taxon>
        <taxon>Actinomycetota</taxon>
        <taxon>Actinomycetes</taxon>
        <taxon>Mycobacteriales</taxon>
        <taxon>Mycobacteriaceae</taxon>
        <taxon>Mycolicibacterium</taxon>
    </lineage>
</organism>
<geneLocation type="plasmid" evidence="3 4">
    <name>pJCM15296</name>
</geneLocation>
<evidence type="ECO:0000256" key="1">
    <source>
        <dbReference type="SAM" id="MobiDB-lite"/>
    </source>
</evidence>
<keyword evidence="4" id="KW-1185">Reference proteome</keyword>
<evidence type="ECO:0000313" key="3">
    <source>
        <dbReference type="EMBL" id="BBX88100.1"/>
    </source>
</evidence>
<reference evidence="3 4" key="1">
    <citation type="journal article" date="2019" name="Emerg. Microbes Infect.">
        <title>Comprehensive subspecies identification of 175 nontuberculous mycobacteria species based on 7547 genomic profiles.</title>
        <authorList>
            <person name="Matsumoto Y."/>
            <person name="Kinjo T."/>
            <person name="Motooka D."/>
            <person name="Nabeya D."/>
            <person name="Jung N."/>
            <person name="Uechi K."/>
            <person name="Horii T."/>
            <person name="Iida T."/>
            <person name="Fujita J."/>
            <person name="Nakamura S."/>
        </authorList>
    </citation>
    <scope>NUCLEOTIDE SEQUENCE [LARGE SCALE GENOMIC DNA]</scope>
    <source>
        <strain evidence="3 4">JCM 15296</strain>
        <plasmid evidence="3">pJCM15296</plasmid>
    </source>
</reference>
<proteinExistence type="predicted"/>
<evidence type="ECO:0000313" key="4">
    <source>
        <dbReference type="Proteomes" id="UP000465609"/>
    </source>
</evidence>